<dbReference type="PANTHER" id="PTHR10151">
    <property type="entry name" value="ECTONUCLEOTIDE PYROPHOSPHATASE/PHOSPHODIESTERASE"/>
    <property type="match status" value="1"/>
</dbReference>
<dbReference type="Gene3D" id="3.40.720.10">
    <property type="entry name" value="Alkaline Phosphatase, subunit A"/>
    <property type="match status" value="1"/>
</dbReference>
<sequence length="434" mass="48902">MKMSSGKAKHLIVISYDAFSEDNWEKASTLPNLSRLIKNGVFSTKLKSVYPTLTYVVHTTMMTGVYPDKHGIIHNNPLQPFVGEEDQAWFWFRKDIRVPTVYEALKKHRMKSAAILWPVTGKASIRYNMPEIKAIGRENQALKILKNGNPFYCAGLERKYGKIRKGIEQPYLDDFTVMCGTDTILSKKPELLMIHFIDLDDAKHHYGTDSTEIDQVLLRMDGRIGKMMDAVAAAGISEETVFMVLGDHGQKNVRYKVRLNQLLKEDGLIYEENGSMHWRAYLQSTGGSAYLHVKENDDEAKQRALGILQKAAGEETLGIEKIYTGEELERFHAFPVSGCMLEAKLGYSFDDRIVGPLVTDLKKENKTYATHGYSPEKPEYNCCFVVSGNGIRKGYQLGEIHMVDIAPTIASILGVDFGPCDGKVLEDAFLNIRE</sequence>
<dbReference type="EMBL" id="PTJA01000009">
    <property type="protein sequence ID" value="PPK79614.1"/>
    <property type="molecule type" value="Genomic_DNA"/>
</dbReference>
<evidence type="ECO:0000313" key="1">
    <source>
        <dbReference type="EMBL" id="PPK79614.1"/>
    </source>
</evidence>
<dbReference type="GO" id="GO:0016787">
    <property type="term" value="F:hydrolase activity"/>
    <property type="evidence" value="ECO:0007669"/>
    <property type="project" value="UniProtKB-ARBA"/>
</dbReference>
<protein>
    <submittedName>
        <fullName evidence="1">Putative AlkP superfamily pyrophosphatase or phosphodiesterase</fullName>
    </submittedName>
</protein>
<dbReference type="RefSeq" id="WP_341457857.1">
    <property type="nucleotide sequence ID" value="NZ_PTJA01000009.1"/>
</dbReference>
<dbReference type="CDD" id="cd16018">
    <property type="entry name" value="Enpp"/>
    <property type="match status" value="1"/>
</dbReference>
<dbReference type="AlphaFoldDB" id="A0A2S6HPW9"/>
<dbReference type="Pfam" id="PF01663">
    <property type="entry name" value="Phosphodiest"/>
    <property type="match status" value="1"/>
</dbReference>
<proteinExistence type="predicted"/>
<reference evidence="1 2" key="1">
    <citation type="submission" date="2018-02" db="EMBL/GenBank/DDBJ databases">
        <title>Genomic Encyclopedia of Archaeal and Bacterial Type Strains, Phase II (KMG-II): from individual species to whole genera.</title>
        <authorList>
            <person name="Goeker M."/>
        </authorList>
    </citation>
    <scope>NUCLEOTIDE SEQUENCE [LARGE SCALE GENOMIC DNA]</scope>
    <source>
        <strain evidence="1 2">DSM 3808</strain>
    </source>
</reference>
<dbReference type="Proteomes" id="UP000237749">
    <property type="component" value="Unassembled WGS sequence"/>
</dbReference>
<dbReference type="PANTHER" id="PTHR10151:SF120">
    <property type="entry name" value="BIS(5'-ADENOSYL)-TRIPHOSPHATASE"/>
    <property type="match status" value="1"/>
</dbReference>
<accession>A0A2S6HPW9</accession>
<evidence type="ECO:0000313" key="2">
    <source>
        <dbReference type="Proteomes" id="UP000237749"/>
    </source>
</evidence>
<organism evidence="1 2">
    <name type="scientific">Lacrimispora xylanisolvens</name>
    <dbReference type="NCBI Taxonomy" id="384636"/>
    <lineage>
        <taxon>Bacteria</taxon>
        <taxon>Bacillati</taxon>
        <taxon>Bacillota</taxon>
        <taxon>Clostridia</taxon>
        <taxon>Lachnospirales</taxon>
        <taxon>Lachnospiraceae</taxon>
        <taxon>Lacrimispora</taxon>
    </lineage>
</organism>
<gene>
    <name evidence="1" type="ORF">BXY41_10992</name>
</gene>
<dbReference type="InterPro" id="IPR017850">
    <property type="entry name" value="Alkaline_phosphatase_core_sf"/>
</dbReference>
<name>A0A2S6HPW9_9FIRM</name>
<comment type="caution">
    <text evidence="1">The sequence shown here is derived from an EMBL/GenBank/DDBJ whole genome shotgun (WGS) entry which is preliminary data.</text>
</comment>
<keyword evidence="2" id="KW-1185">Reference proteome</keyword>
<dbReference type="SUPFAM" id="SSF53649">
    <property type="entry name" value="Alkaline phosphatase-like"/>
    <property type="match status" value="1"/>
</dbReference>
<dbReference type="InterPro" id="IPR002591">
    <property type="entry name" value="Phosphodiest/P_Trfase"/>
</dbReference>